<reference evidence="10 11" key="1">
    <citation type="submission" date="2019-03" db="EMBL/GenBank/DDBJ databases">
        <title>Genomic Encyclopedia of Type Strains, Phase IV (KMG-IV): sequencing the most valuable type-strain genomes for metagenomic binning, comparative biology and taxonomic classification.</title>
        <authorList>
            <person name="Goeker M."/>
        </authorList>
    </citation>
    <scope>NUCLEOTIDE SEQUENCE [LARGE SCALE GENOMIC DNA]</scope>
    <source>
        <strain evidence="10 11">DSM 44684</strain>
    </source>
</reference>
<comment type="caution">
    <text evidence="10">The sequence shown here is derived from an EMBL/GenBank/DDBJ whole genome shotgun (WGS) entry which is preliminary data.</text>
</comment>
<dbReference type="PROSITE" id="PS50850">
    <property type="entry name" value="MFS"/>
    <property type="match status" value="1"/>
</dbReference>
<dbReference type="STRING" id="1210063.GCA_001612665_03921"/>
<protein>
    <submittedName>
        <fullName evidence="10">EmrB/QacA subfamily drug resistance transporter</fullName>
    </submittedName>
</protein>
<evidence type="ECO:0000313" key="11">
    <source>
        <dbReference type="Proteomes" id="UP000294856"/>
    </source>
</evidence>
<dbReference type="PANTHER" id="PTHR42718:SF42">
    <property type="entry name" value="EXPORT PROTEIN"/>
    <property type="match status" value="1"/>
</dbReference>
<evidence type="ECO:0000256" key="4">
    <source>
        <dbReference type="ARBA" id="ARBA00022692"/>
    </source>
</evidence>
<feature type="transmembrane region" description="Helical" evidence="8">
    <location>
        <begin position="474"/>
        <end position="496"/>
    </location>
</feature>
<feature type="transmembrane region" description="Helical" evidence="8">
    <location>
        <begin position="198"/>
        <end position="216"/>
    </location>
</feature>
<dbReference type="InterPro" id="IPR036259">
    <property type="entry name" value="MFS_trans_sf"/>
</dbReference>
<keyword evidence="11" id="KW-1185">Reference proteome</keyword>
<feature type="transmembrane region" description="Helical" evidence="8">
    <location>
        <begin position="75"/>
        <end position="93"/>
    </location>
</feature>
<dbReference type="GO" id="GO:0022857">
    <property type="term" value="F:transmembrane transporter activity"/>
    <property type="evidence" value="ECO:0007669"/>
    <property type="project" value="InterPro"/>
</dbReference>
<evidence type="ECO:0000256" key="2">
    <source>
        <dbReference type="ARBA" id="ARBA00022448"/>
    </source>
</evidence>
<feature type="region of interest" description="Disordered" evidence="7">
    <location>
        <begin position="505"/>
        <end position="525"/>
    </location>
</feature>
<organism evidence="10 11">
    <name type="scientific">Nocardia alba</name>
    <dbReference type="NCBI Taxonomy" id="225051"/>
    <lineage>
        <taxon>Bacteria</taxon>
        <taxon>Bacillati</taxon>
        <taxon>Actinomycetota</taxon>
        <taxon>Actinomycetes</taxon>
        <taxon>Mycobacteriales</taxon>
        <taxon>Nocardiaceae</taxon>
        <taxon>Nocardia</taxon>
    </lineage>
</organism>
<gene>
    <name evidence="10" type="ORF">DFR71_4609</name>
</gene>
<evidence type="ECO:0000259" key="9">
    <source>
        <dbReference type="PROSITE" id="PS50850"/>
    </source>
</evidence>
<feature type="transmembrane region" description="Helical" evidence="8">
    <location>
        <begin position="222"/>
        <end position="244"/>
    </location>
</feature>
<dbReference type="Proteomes" id="UP000294856">
    <property type="component" value="Unassembled WGS sequence"/>
</dbReference>
<evidence type="ECO:0000256" key="1">
    <source>
        <dbReference type="ARBA" id="ARBA00004651"/>
    </source>
</evidence>
<name>A0A4R1FQ78_9NOCA</name>
<dbReference type="Gene3D" id="1.20.1720.10">
    <property type="entry name" value="Multidrug resistance protein D"/>
    <property type="match status" value="1"/>
</dbReference>
<dbReference type="SUPFAM" id="SSF103473">
    <property type="entry name" value="MFS general substrate transporter"/>
    <property type="match status" value="1"/>
</dbReference>
<keyword evidence="5 8" id="KW-1133">Transmembrane helix</keyword>
<evidence type="ECO:0000256" key="5">
    <source>
        <dbReference type="ARBA" id="ARBA00022989"/>
    </source>
</evidence>
<keyword evidence="2" id="KW-0813">Transport</keyword>
<dbReference type="InterPro" id="IPR020846">
    <property type="entry name" value="MFS_dom"/>
</dbReference>
<feature type="compositionally biased region" description="Low complexity" evidence="7">
    <location>
        <begin position="505"/>
        <end position="519"/>
    </location>
</feature>
<keyword evidence="6 8" id="KW-0472">Membrane</keyword>
<accession>A0A4R1FQ78</accession>
<dbReference type="PRINTS" id="PR01036">
    <property type="entry name" value="TCRTETB"/>
</dbReference>
<dbReference type="EMBL" id="SMFR01000003">
    <property type="protein sequence ID" value="TCJ95694.1"/>
    <property type="molecule type" value="Genomic_DNA"/>
</dbReference>
<dbReference type="InterPro" id="IPR011701">
    <property type="entry name" value="MFS"/>
</dbReference>
<feature type="domain" description="Major facilitator superfamily (MFS) profile" evidence="9">
    <location>
        <begin position="10"/>
        <end position="500"/>
    </location>
</feature>
<feature type="transmembrane region" description="Helical" evidence="8">
    <location>
        <begin position="166"/>
        <end position="186"/>
    </location>
</feature>
<feature type="transmembrane region" description="Helical" evidence="8">
    <location>
        <begin position="9"/>
        <end position="32"/>
    </location>
</feature>
<dbReference type="AlphaFoldDB" id="A0A4R1FQ78"/>
<dbReference type="InterPro" id="IPR004638">
    <property type="entry name" value="EmrB-like"/>
</dbReference>
<comment type="subcellular location">
    <subcellularLocation>
        <location evidence="1">Cell membrane</location>
        <topology evidence="1">Multi-pass membrane protein</topology>
    </subcellularLocation>
</comment>
<dbReference type="Pfam" id="PF07690">
    <property type="entry name" value="MFS_1"/>
    <property type="match status" value="1"/>
</dbReference>
<evidence type="ECO:0000256" key="3">
    <source>
        <dbReference type="ARBA" id="ARBA00022475"/>
    </source>
</evidence>
<dbReference type="NCBIfam" id="TIGR00711">
    <property type="entry name" value="efflux_EmrB"/>
    <property type="match status" value="1"/>
</dbReference>
<dbReference type="CDD" id="cd17321">
    <property type="entry name" value="MFS_MMR_MDR_like"/>
    <property type="match status" value="1"/>
</dbReference>
<dbReference type="GO" id="GO:0005886">
    <property type="term" value="C:plasma membrane"/>
    <property type="evidence" value="ECO:0007669"/>
    <property type="project" value="UniProtKB-SubCell"/>
</dbReference>
<dbReference type="Gene3D" id="1.20.1250.20">
    <property type="entry name" value="MFS general substrate transporter like domains"/>
    <property type="match status" value="1"/>
</dbReference>
<keyword evidence="3" id="KW-1003">Cell membrane</keyword>
<evidence type="ECO:0000256" key="6">
    <source>
        <dbReference type="ARBA" id="ARBA00023136"/>
    </source>
</evidence>
<dbReference type="PANTHER" id="PTHR42718">
    <property type="entry name" value="MAJOR FACILITATOR SUPERFAMILY MULTIDRUG TRANSPORTER MFSC"/>
    <property type="match status" value="1"/>
</dbReference>
<keyword evidence="4 8" id="KW-0812">Transmembrane</keyword>
<proteinExistence type="predicted"/>
<evidence type="ECO:0000256" key="7">
    <source>
        <dbReference type="SAM" id="MobiDB-lite"/>
    </source>
</evidence>
<feature type="transmembrane region" description="Helical" evidence="8">
    <location>
        <begin position="354"/>
        <end position="381"/>
    </location>
</feature>
<feature type="transmembrane region" description="Helical" evidence="8">
    <location>
        <begin position="305"/>
        <end position="323"/>
    </location>
</feature>
<feature type="transmembrane region" description="Helical" evidence="8">
    <location>
        <begin position="264"/>
        <end position="285"/>
    </location>
</feature>
<feature type="transmembrane region" description="Helical" evidence="8">
    <location>
        <begin position="133"/>
        <end position="154"/>
    </location>
</feature>
<evidence type="ECO:0000256" key="8">
    <source>
        <dbReference type="SAM" id="Phobius"/>
    </source>
</evidence>
<feature type="transmembrane region" description="Helical" evidence="8">
    <location>
        <begin position="105"/>
        <end position="126"/>
    </location>
</feature>
<feature type="transmembrane region" description="Helical" evidence="8">
    <location>
        <begin position="330"/>
        <end position="348"/>
    </location>
</feature>
<evidence type="ECO:0000313" key="10">
    <source>
        <dbReference type="EMBL" id="TCJ95694.1"/>
    </source>
</evidence>
<sequence length="539" mass="55818">MNSPVIRWLGLVALCFAEMLVFVDNTIVNVALPTIATDLGAGMSGLQMVVDMYTLVFAGLLLTGGYLGDRFGRKTVLLIGIVGFAAVSVVAAISNNLGQLIAARAGLGLFAALVFPATLAIVVILFDDLRERAIAVATWAAVAGVAAAIGPTVGGWLLDHYSWGSIFWINVPAGAIAFVGVAVLVPQSRNLEVGPFDVGGMVLSILGISIFVYSVIEAPNHGWLSLRTIAGLVIGSVVIAAYVVWENRFSSPLFDVRLFRDRNFATAAMLLTFGMFALMGFVFLMTQYFQGVKEYPPFETGIRTVPFAIAMVVFAGPGMWLGSKIGAGRVAAMGSLVMAAAFWLTIRYDMYTSYWGVIVPVMVTLALGVALVSGPATFAVLNELSSGQVGAGSAVNDTSRELGGTLGVAVLGSVLASVYSAKVADGLDAVLVPEQARAAATNSMMSGVHTARSIPGPTGIQLADLVKAAFLDGFHSASLVAGGVAAVAAVAGWFLLPARSHTGDASSGAGSAQSPVASATPNNSFTIVSASNPEILERK</sequence>